<keyword evidence="2" id="KW-1185">Reference proteome</keyword>
<gene>
    <name evidence="1" type="ORF">HORIV_44950</name>
</gene>
<accession>A0ABM7GN73</accession>
<dbReference type="EMBL" id="AP019416">
    <property type="protein sequence ID" value="BBI52074.1"/>
    <property type="molecule type" value="Genomic_DNA"/>
</dbReference>
<protein>
    <submittedName>
        <fullName evidence="1">Uncharacterized protein</fullName>
    </submittedName>
</protein>
<name>A0ABM7GN73_9GAMM</name>
<evidence type="ECO:0000313" key="2">
    <source>
        <dbReference type="Proteomes" id="UP000289555"/>
    </source>
</evidence>
<proteinExistence type="predicted"/>
<organism evidence="1 2">
    <name type="scientific">Vreelandella olivaria</name>
    <dbReference type="NCBI Taxonomy" id="390919"/>
    <lineage>
        <taxon>Bacteria</taxon>
        <taxon>Pseudomonadati</taxon>
        <taxon>Pseudomonadota</taxon>
        <taxon>Gammaproteobacteria</taxon>
        <taxon>Oceanospirillales</taxon>
        <taxon>Halomonadaceae</taxon>
        <taxon>Vreelandella</taxon>
    </lineage>
</organism>
<dbReference type="Proteomes" id="UP000289555">
    <property type="component" value="Chromosome"/>
</dbReference>
<evidence type="ECO:0000313" key="1">
    <source>
        <dbReference type="EMBL" id="BBI52074.1"/>
    </source>
</evidence>
<reference evidence="2" key="1">
    <citation type="journal article" date="2019" name="Microbiol. Resour. Announc.">
        <title>Complete Genome Sequence of Halomonas olivaria, a Moderately Halophilic Bacterium Isolated from Olive Processing Effluents, Obtained by Nanopore Sequencing.</title>
        <authorList>
            <person name="Nagata S."/>
            <person name="Ii K.M."/>
            <person name="Tsukimi T."/>
            <person name="Miura M.C."/>
            <person name="Galipon J."/>
            <person name="Arakawa K."/>
        </authorList>
    </citation>
    <scope>NUCLEOTIDE SEQUENCE [LARGE SCALE GENOMIC DNA]</scope>
    <source>
        <strain evidence="2">TYRC17</strain>
    </source>
</reference>
<sequence>MQSAWHNPFQAISQGLSESLSHGLGEGFTQGLSQGVPEGLSPAEIEAWNNQLKEISEQYQGLMQDLLSRIAPSEAADSIYSDMRESFEAGAQSLMQNPTLLWETQSRLLQDQWLLWQQAVRGMAGEQVTPLITPAKVTAASKMKPGPKTRTTWPLCSSTYCFRRWWKSWLKV</sequence>